<dbReference type="PANTHER" id="PTHR10989">
    <property type="entry name" value="ANDROGEN-INDUCED PROTEIN 1-RELATED"/>
    <property type="match status" value="1"/>
</dbReference>
<evidence type="ECO:0000256" key="4">
    <source>
        <dbReference type="ARBA" id="ARBA00023136"/>
    </source>
</evidence>
<gene>
    <name evidence="6" type="ORF">CONLIGDRAFT_627319</name>
</gene>
<proteinExistence type="predicted"/>
<feature type="transmembrane region" description="Helical" evidence="5">
    <location>
        <begin position="20"/>
        <end position="39"/>
    </location>
</feature>
<evidence type="ECO:0000256" key="2">
    <source>
        <dbReference type="ARBA" id="ARBA00022692"/>
    </source>
</evidence>
<keyword evidence="2 5" id="KW-0812">Transmembrane</keyword>
<dbReference type="PANTHER" id="PTHR10989:SF16">
    <property type="entry name" value="AT02829P-RELATED"/>
    <property type="match status" value="1"/>
</dbReference>
<organism evidence="6 7">
    <name type="scientific">Coniochaeta ligniaria NRRL 30616</name>
    <dbReference type="NCBI Taxonomy" id="1408157"/>
    <lineage>
        <taxon>Eukaryota</taxon>
        <taxon>Fungi</taxon>
        <taxon>Dikarya</taxon>
        <taxon>Ascomycota</taxon>
        <taxon>Pezizomycotina</taxon>
        <taxon>Sordariomycetes</taxon>
        <taxon>Sordariomycetidae</taxon>
        <taxon>Coniochaetales</taxon>
        <taxon>Coniochaetaceae</taxon>
        <taxon>Coniochaeta</taxon>
    </lineage>
</organism>
<dbReference type="Pfam" id="PF04750">
    <property type="entry name" value="Far-17a_AIG1"/>
    <property type="match status" value="1"/>
</dbReference>
<dbReference type="InterPro" id="IPR006838">
    <property type="entry name" value="ADTRP_AIG1"/>
</dbReference>
<accession>A0A1J7J654</accession>
<feature type="transmembrane region" description="Helical" evidence="5">
    <location>
        <begin position="151"/>
        <end position="169"/>
    </location>
</feature>
<feature type="transmembrane region" description="Helical" evidence="5">
    <location>
        <begin position="51"/>
        <end position="75"/>
    </location>
</feature>
<reference evidence="6 7" key="1">
    <citation type="submission" date="2016-10" db="EMBL/GenBank/DDBJ databases">
        <title>Draft genome sequence of Coniochaeta ligniaria NRRL30616, a lignocellulolytic fungus for bioabatement of inhibitors in plant biomass hydrolysates.</title>
        <authorList>
            <consortium name="DOE Joint Genome Institute"/>
            <person name="Jimenez D.J."/>
            <person name="Hector R.E."/>
            <person name="Riley R."/>
            <person name="Sun H."/>
            <person name="Grigoriev I.V."/>
            <person name="Van Elsas J.D."/>
            <person name="Nichols N.N."/>
        </authorList>
    </citation>
    <scope>NUCLEOTIDE SEQUENCE [LARGE SCALE GENOMIC DNA]</scope>
    <source>
        <strain evidence="6 7">NRRL 30616</strain>
    </source>
</reference>
<keyword evidence="3 5" id="KW-1133">Transmembrane helix</keyword>
<dbReference type="InParanoid" id="A0A1J7J654"/>
<evidence type="ECO:0000313" key="6">
    <source>
        <dbReference type="EMBL" id="OIW35262.1"/>
    </source>
</evidence>
<dbReference type="OrthoDB" id="1898221at2759"/>
<dbReference type="STRING" id="1408157.A0A1J7J654"/>
<evidence type="ECO:0000256" key="5">
    <source>
        <dbReference type="SAM" id="Phobius"/>
    </source>
</evidence>
<dbReference type="GO" id="GO:0012505">
    <property type="term" value="C:endomembrane system"/>
    <property type="evidence" value="ECO:0007669"/>
    <property type="project" value="UniProtKB-SubCell"/>
</dbReference>
<dbReference type="Proteomes" id="UP000182658">
    <property type="component" value="Unassembled WGS sequence"/>
</dbReference>
<protein>
    <recommendedName>
        <fullName evidence="8">FAR-17a/AIG1-like protein</fullName>
    </recommendedName>
</protein>
<comment type="subcellular location">
    <subcellularLocation>
        <location evidence="1">Endomembrane system</location>
        <topology evidence="1">Multi-pass membrane protein</topology>
    </subcellularLocation>
</comment>
<evidence type="ECO:0000256" key="1">
    <source>
        <dbReference type="ARBA" id="ARBA00004127"/>
    </source>
</evidence>
<feature type="transmembrane region" description="Helical" evidence="5">
    <location>
        <begin position="189"/>
        <end position="214"/>
    </location>
</feature>
<evidence type="ECO:0008006" key="8">
    <source>
        <dbReference type="Google" id="ProtNLM"/>
    </source>
</evidence>
<name>A0A1J7J654_9PEZI</name>
<evidence type="ECO:0000256" key="3">
    <source>
        <dbReference type="ARBA" id="ARBA00022989"/>
    </source>
</evidence>
<evidence type="ECO:0000313" key="7">
    <source>
        <dbReference type="Proteomes" id="UP000182658"/>
    </source>
</evidence>
<feature type="transmembrane region" description="Helical" evidence="5">
    <location>
        <begin position="87"/>
        <end position="106"/>
    </location>
</feature>
<sequence>MAEPHPLQRLASPSKTFSAVIHLVGILSFCASFRYLVLYPTPMSESYGGQFQFLTIIGLAASLLTFSIGLLADLTGSSRLFAIKNRLSVGSAPLEVLVSILYWGLTAIDKTLVVPPDLELPLLPDIGFHAMPAIMMSLDLLLLSPPWTIRAYPAMVLSMILAFLYWGWVEYCFSKNGWYPYPIFDLLSTWQRVLLFTTSACLMTGSTLALKWVYGKLNGIEELKEEAKHPLKVD</sequence>
<dbReference type="EMBL" id="KV875093">
    <property type="protein sequence ID" value="OIW35262.1"/>
    <property type="molecule type" value="Genomic_DNA"/>
</dbReference>
<keyword evidence="4 5" id="KW-0472">Membrane</keyword>
<keyword evidence="7" id="KW-1185">Reference proteome</keyword>
<dbReference type="GO" id="GO:0016020">
    <property type="term" value="C:membrane"/>
    <property type="evidence" value="ECO:0007669"/>
    <property type="project" value="InterPro"/>
</dbReference>
<dbReference type="AlphaFoldDB" id="A0A1J7J654"/>
<feature type="transmembrane region" description="Helical" evidence="5">
    <location>
        <begin position="126"/>
        <end position="144"/>
    </location>
</feature>